<organism evidence="1 2">
    <name type="scientific">Smittium culicis</name>
    <dbReference type="NCBI Taxonomy" id="133412"/>
    <lineage>
        <taxon>Eukaryota</taxon>
        <taxon>Fungi</taxon>
        <taxon>Fungi incertae sedis</taxon>
        <taxon>Zoopagomycota</taxon>
        <taxon>Kickxellomycotina</taxon>
        <taxon>Harpellomycetes</taxon>
        <taxon>Harpellales</taxon>
        <taxon>Legeriomycetaceae</taxon>
        <taxon>Smittium</taxon>
    </lineage>
</organism>
<sequence length="86" mass="10343">MRKVKEQTELVNELLPEMKRNLYPENPYITTRMHLTNLAVYLELIETLYSIEEDFFCTFTQEERKIIITFDPRISSMNYLPPPLND</sequence>
<dbReference type="Proteomes" id="UP000187283">
    <property type="component" value="Unassembled WGS sequence"/>
</dbReference>
<dbReference type="AlphaFoldDB" id="A0A1R1YFB1"/>
<evidence type="ECO:0000313" key="2">
    <source>
        <dbReference type="Proteomes" id="UP000187283"/>
    </source>
</evidence>
<dbReference type="EMBL" id="LSSN01000157">
    <property type="protein sequence ID" value="OMJ25495.1"/>
    <property type="molecule type" value="Genomic_DNA"/>
</dbReference>
<proteinExistence type="predicted"/>
<name>A0A1R1YFB1_9FUNG</name>
<dbReference type="OrthoDB" id="5545891at2759"/>
<evidence type="ECO:0000313" key="1">
    <source>
        <dbReference type="EMBL" id="OMJ25495.1"/>
    </source>
</evidence>
<reference evidence="1 2" key="1">
    <citation type="submission" date="2017-01" db="EMBL/GenBank/DDBJ databases">
        <authorList>
            <person name="Mah S.A."/>
            <person name="Swanson W.J."/>
            <person name="Moy G.W."/>
            <person name="Vacquier V.D."/>
        </authorList>
    </citation>
    <scope>NUCLEOTIDE SEQUENCE [LARGE SCALE GENOMIC DNA]</scope>
    <source>
        <strain evidence="1 2">GSMNP</strain>
    </source>
</reference>
<keyword evidence="2" id="KW-1185">Reference proteome</keyword>
<accession>A0A1R1YFB1</accession>
<comment type="caution">
    <text evidence="1">The sequence shown here is derived from an EMBL/GenBank/DDBJ whole genome shotgun (WGS) entry which is preliminary data.</text>
</comment>
<protein>
    <submittedName>
        <fullName evidence="1">Uncharacterized protein</fullName>
    </submittedName>
</protein>
<gene>
    <name evidence="1" type="ORF">AYI70_g861</name>
</gene>